<proteinExistence type="predicted"/>
<evidence type="ECO:0000256" key="4">
    <source>
        <dbReference type="ARBA" id="ARBA00022989"/>
    </source>
</evidence>
<feature type="transmembrane region" description="Helical" evidence="6">
    <location>
        <begin position="21"/>
        <end position="38"/>
    </location>
</feature>
<feature type="domain" description="ComEC/Rec2-related protein" evidence="7">
    <location>
        <begin position="201"/>
        <end position="414"/>
    </location>
</feature>
<dbReference type="NCBIfam" id="NF045979">
    <property type="entry name" value="ComEC_MAG0480"/>
    <property type="match status" value="1"/>
</dbReference>
<dbReference type="InterPro" id="IPR052159">
    <property type="entry name" value="Competence_DNA_uptake"/>
</dbReference>
<dbReference type="EMBL" id="CP122979">
    <property type="protein sequence ID" value="WGI36322.1"/>
    <property type="molecule type" value="Genomic_DNA"/>
</dbReference>
<feature type="transmembrane region" description="Helical" evidence="6">
    <location>
        <begin position="401"/>
        <end position="420"/>
    </location>
</feature>
<protein>
    <submittedName>
        <fullName evidence="8">ComEC/Rec2 family competence protein</fullName>
    </submittedName>
</protein>
<feature type="transmembrane region" description="Helical" evidence="6">
    <location>
        <begin position="301"/>
        <end position="332"/>
    </location>
</feature>
<keyword evidence="5 6" id="KW-0472">Membrane</keyword>
<feature type="transmembrane region" description="Helical" evidence="6">
    <location>
        <begin position="249"/>
        <end position="281"/>
    </location>
</feature>
<evidence type="ECO:0000259" key="7">
    <source>
        <dbReference type="Pfam" id="PF03772"/>
    </source>
</evidence>
<dbReference type="PANTHER" id="PTHR30619:SF7">
    <property type="entry name" value="BETA-LACTAMASE DOMAIN PROTEIN"/>
    <property type="match status" value="1"/>
</dbReference>
<keyword evidence="2" id="KW-1003">Cell membrane</keyword>
<gene>
    <name evidence="8" type="ORF">QEG99_02485</name>
</gene>
<dbReference type="Pfam" id="PF03772">
    <property type="entry name" value="Competence"/>
    <property type="match status" value="1"/>
</dbReference>
<sequence>MGRYRKNKWSWWSYFKNTSRKLYTWLILLFSIFLTLLFYEFWNYWFLALIILFTIILAIWKQWLKITILIVAILTLTLYYFFIYKNNVLLDEKIDINTHFQKLNQSEFTFKYKNFDILIKDKNISENYIYNGQFIIEKIDFSLQTNSKMMYLKSKNIFYQVQKINFIKEIKVNDSIILKIKNFLNNDKFYYSKFVPLLLIAEYGNDEKELLDILKKVGIYHIFVISGFHIVLIKTLIEKFFKLLKMKNGYGFITFTSFTLIYLIILNFPVSALRAFIFLLFKEFNKKILKNKFTNIELLTFIALIFFINNIFVIYSYSFILSFFITLIILLINQIKIKNNVFKLLLISVLASIFSTIILNYNSLAQYNLLSSINSILIAPVVSILYILCFLCFWYVDFLDILFNIFFIFLKYYAMWQIFIDVSLHFVLSSSIIALFFIAIPLTLTINYEKFNKNIDKTIAKF</sequence>
<feature type="transmembrane region" description="Helical" evidence="6">
    <location>
        <begin position="426"/>
        <end position="448"/>
    </location>
</feature>
<evidence type="ECO:0000256" key="5">
    <source>
        <dbReference type="ARBA" id="ARBA00023136"/>
    </source>
</evidence>
<evidence type="ECO:0000256" key="2">
    <source>
        <dbReference type="ARBA" id="ARBA00022475"/>
    </source>
</evidence>
<evidence type="ECO:0000256" key="3">
    <source>
        <dbReference type="ARBA" id="ARBA00022692"/>
    </source>
</evidence>
<evidence type="ECO:0000256" key="6">
    <source>
        <dbReference type="SAM" id="Phobius"/>
    </source>
</evidence>
<keyword evidence="3 6" id="KW-0812">Transmembrane</keyword>
<dbReference type="InterPro" id="IPR004477">
    <property type="entry name" value="ComEC_N"/>
</dbReference>
<organism evidence="8 9">
    <name type="scientific">Mesomycoplasma lagogenitalium</name>
    <dbReference type="NCBI Taxonomy" id="171286"/>
    <lineage>
        <taxon>Bacteria</taxon>
        <taxon>Bacillati</taxon>
        <taxon>Mycoplasmatota</taxon>
        <taxon>Mycoplasmoidales</taxon>
        <taxon>Metamycoplasmataceae</taxon>
        <taxon>Mesomycoplasma</taxon>
    </lineage>
</organism>
<keyword evidence="4 6" id="KW-1133">Transmembrane helix</keyword>
<feature type="transmembrane region" description="Helical" evidence="6">
    <location>
        <begin position="218"/>
        <end position="237"/>
    </location>
</feature>
<name>A0ABY8LST3_9BACT</name>
<evidence type="ECO:0000256" key="1">
    <source>
        <dbReference type="ARBA" id="ARBA00004651"/>
    </source>
</evidence>
<reference evidence="8" key="1">
    <citation type="submission" date="2023-04" db="EMBL/GenBank/DDBJ databases">
        <title>Completed genome of Mycoplasma lagogenitalium type strain 12MS.</title>
        <authorList>
            <person name="Spergser J."/>
        </authorList>
    </citation>
    <scope>NUCLEOTIDE SEQUENCE</scope>
    <source>
        <strain evidence="8">12MS</strain>
    </source>
</reference>
<feature type="transmembrane region" description="Helical" evidence="6">
    <location>
        <begin position="344"/>
        <end position="361"/>
    </location>
</feature>
<comment type="subcellular location">
    <subcellularLocation>
        <location evidence="1">Cell membrane</location>
        <topology evidence="1">Multi-pass membrane protein</topology>
    </subcellularLocation>
</comment>
<feature type="transmembrane region" description="Helical" evidence="6">
    <location>
        <begin position="44"/>
        <end position="60"/>
    </location>
</feature>
<dbReference type="RefSeq" id="WP_280101623.1">
    <property type="nucleotide sequence ID" value="NZ_CP122979.1"/>
</dbReference>
<feature type="transmembrane region" description="Helical" evidence="6">
    <location>
        <begin position="373"/>
        <end position="394"/>
    </location>
</feature>
<dbReference type="Proteomes" id="UP001179842">
    <property type="component" value="Chromosome"/>
</dbReference>
<feature type="transmembrane region" description="Helical" evidence="6">
    <location>
        <begin position="67"/>
        <end position="84"/>
    </location>
</feature>
<evidence type="ECO:0000313" key="9">
    <source>
        <dbReference type="Proteomes" id="UP001179842"/>
    </source>
</evidence>
<keyword evidence="9" id="KW-1185">Reference proteome</keyword>
<dbReference type="NCBIfam" id="TIGR00360">
    <property type="entry name" value="ComEC_N-term"/>
    <property type="match status" value="1"/>
</dbReference>
<dbReference type="PANTHER" id="PTHR30619">
    <property type="entry name" value="DNA INTERNALIZATION/COMPETENCE PROTEIN COMEC/REC2"/>
    <property type="match status" value="1"/>
</dbReference>
<evidence type="ECO:0000313" key="8">
    <source>
        <dbReference type="EMBL" id="WGI36322.1"/>
    </source>
</evidence>
<accession>A0ABY8LST3</accession>